<reference evidence="10" key="1">
    <citation type="submission" date="2021-08" db="EMBL/GenBank/DDBJ databases">
        <title>Genome of a novel bacterium of the phylum Verrucomicrobia, Oleiharenicola sp. KSB-15.</title>
        <authorList>
            <person name="Chung J.-H."/>
            <person name="Ahn J.-H."/>
            <person name="Yoon Y."/>
            <person name="Kim D.-Y."/>
            <person name="An S.-H."/>
            <person name="Park I."/>
            <person name="Yeon J."/>
        </authorList>
    </citation>
    <scope>NUCLEOTIDE SEQUENCE</scope>
    <source>
        <strain evidence="10">KSB-15</strain>
    </source>
</reference>
<dbReference type="InterPro" id="IPR004358">
    <property type="entry name" value="Sig_transdc_His_kin-like_C"/>
</dbReference>
<dbReference type="InterPro" id="IPR003594">
    <property type="entry name" value="HATPase_dom"/>
</dbReference>
<evidence type="ECO:0000256" key="4">
    <source>
        <dbReference type="ARBA" id="ARBA00022679"/>
    </source>
</evidence>
<comment type="catalytic activity">
    <reaction evidence="1">
        <text>ATP + protein L-histidine = ADP + protein N-phospho-L-histidine.</text>
        <dbReference type="EC" id="2.7.13.3"/>
    </reaction>
</comment>
<dbReference type="InterPro" id="IPR036097">
    <property type="entry name" value="HisK_dim/P_sf"/>
</dbReference>
<dbReference type="InterPro" id="IPR005467">
    <property type="entry name" value="His_kinase_dom"/>
</dbReference>
<evidence type="ECO:0000256" key="5">
    <source>
        <dbReference type="ARBA" id="ARBA00022777"/>
    </source>
</evidence>
<dbReference type="PANTHER" id="PTHR43711:SF1">
    <property type="entry name" value="HISTIDINE KINASE 1"/>
    <property type="match status" value="1"/>
</dbReference>
<dbReference type="AlphaFoldDB" id="A0A8F9XJ55"/>
<dbReference type="PANTHER" id="PTHR43711">
    <property type="entry name" value="TWO-COMPONENT HISTIDINE KINASE"/>
    <property type="match status" value="1"/>
</dbReference>
<proteinExistence type="predicted"/>
<keyword evidence="5 10" id="KW-0418">Kinase</keyword>
<gene>
    <name evidence="10" type="ORF">K0B96_13500</name>
</gene>
<evidence type="ECO:0000256" key="6">
    <source>
        <dbReference type="ARBA" id="ARBA00023012"/>
    </source>
</evidence>
<accession>A0A8F9XJ55</accession>
<dbReference type="KEGG" id="ole:K0B96_13500"/>
<dbReference type="CDD" id="cd00075">
    <property type="entry name" value="HATPase"/>
    <property type="match status" value="1"/>
</dbReference>
<dbReference type="PRINTS" id="PR00344">
    <property type="entry name" value="BCTRLSENSOR"/>
</dbReference>
<evidence type="ECO:0000256" key="2">
    <source>
        <dbReference type="ARBA" id="ARBA00012438"/>
    </source>
</evidence>
<evidence type="ECO:0000313" key="11">
    <source>
        <dbReference type="Proteomes" id="UP000825051"/>
    </source>
</evidence>
<protein>
    <recommendedName>
        <fullName evidence="2">histidine kinase</fullName>
        <ecNumber evidence="2">2.7.13.3</ecNumber>
    </recommendedName>
</protein>
<dbReference type="Pfam" id="PF00512">
    <property type="entry name" value="HisKA"/>
    <property type="match status" value="1"/>
</dbReference>
<dbReference type="GO" id="GO:0000155">
    <property type="term" value="F:phosphorelay sensor kinase activity"/>
    <property type="evidence" value="ECO:0007669"/>
    <property type="project" value="InterPro"/>
</dbReference>
<dbReference type="InterPro" id="IPR003661">
    <property type="entry name" value="HisK_dim/P_dom"/>
</dbReference>
<keyword evidence="8" id="KW-0472">Membrane</keyword>
<dbReference type="SUPFAM" id="SSF47384">
    <property type="entry name" value="Homodimeric domain of signal transducing histidine kinase"/>
    <property type="match status" value="1"/>
</dbReference>
<dbReference type="InterPro" id="IPR036890">
    <property type="entry name" value="HATPase_C_sf"/>
</dbReference>
<feature type="compositionally biased region" description="Low complexity" evidence="7">
    <location>
        <begin position="224"/>
        <end position="238"/>
    </location>
</feature>
<dbReference type="SMART" id="SM00388">
    <property type="entry name" value="HisKA"/>
    <property type="match status" value="1"/>
</dbReference>
<evidence type="ECO:0000256" key="7">
    <source>
        <dbReference type="SAM" id="MobiDB-lite"/>
    </source>
</evidence>
<dbReference type="EMBL" id="CP080507">
    <property type="protein sequence ID" value="QYM78308.1"/>
    <property type="molecule type" value="Genomic_DNA"/>
</dbReference>
<dbReference type="EC" id="2.7.13.3" evidence="2"/>
<keyword evidence="3" id="KW-0597">Phosphoprotein</keyword>
<evidence type="ECO:0000259" key="9">
    <source>
        <dbReference type="PROSITE" id="PS50109"/>
    </source>
</evidence>
<feature type="transmembrane region" description="Helical" evidence="8">
    <location>
        <begin position="353"/>
        <end position="377"/>
    </location>
</feature>
<dbReference type="SUPFAM" id="SSF55874">
    <property type="entry name" value="ATPase domain of HSP90 chaperone/DNA topoisomerase II/histidine kinase"/>
    <property type="match status" value="1"/>
</dbReference>
<dbReference type="Pfam" id="PF02518">
    <property type="entry name" value="HATPase_c"/>
    <property type="match status" value="1"/>
</dbReference>
<evidence type="ECO:0000256" key="1">
    <source>
        <dbReference type="ARBA" id="ARBA00000085"/>
    </source>
</evidence>
<sequence length="622" mass="66115">MSSAARRILLYWLLLLVPALGVGGAAVFLLRREQARVAERGSQAEAARRAAIAARTRLIAENAELLIGDVQTGLLDTLAAEPAGNLDAFMAQWEQGNPLVRTAFRATAGGRILRPDGRADDEAARGFLRRFNREFGGHAPWVQTPGAKALAAAKDAAEKEFADQRARRQVAANVAQVQSARRDAQALAKSTSNYPASSRAMKSEGTAERRREGEETARAGDSYAAATPAASAPAVPETVPDRRDWVAWKDDEGRGHVLGWVQPGGAGEVRGVELEMAALISRLGGVLPAEPEQGEGYALLDPRGRVMHQAGAIPGRMSEPAARLPLAPASLPGWEVAAFFSPVGGGGSGGGGFFGLGVLLVALFVCAILVGGGLLAAQARRSDGEAAQKTSFVANVSHEFKTPLTTIRLYAELLEQGRVRDAAQAGGYLQTISRETQRLARLVNNALDFSRLEQGKKKYAREEIDLTAELTRLLDTHAPRLAEGGLTVQRVLPATPVRVMADRDAVEQIVLNLLDNALKYAAGGGEVSVMLRPLAGRTDVRVADRGPGVRAGHTERIFEKFHRVDEALTAERSGAGLGLSIARQLARGLGGELRYEARAGGGAEFVFELPAAENGKDDDHES</sequence>
<keyword evidence="11" id="KW-1185">Reference proteome</keyword>
<dbReference type="Gene3D" id="3.30.565.10">
    <property type="entry name" value="Histidine kinase-like ATPase, C-terminal domain"/>
    <property type="match status" value="1"/>
</dbReference>
<dbReference type="SMART" id="SM00387">
    <property type="entry name" value="HATPase_c"/>
    <property type="match status" value="1"/>
</dbReference>
<evidence type="ECO:0000256" key="8">
    <source>
        <dbReference type="SAM" id="Phobius"/>
    </source>
</evidence>
<keyword evidence="4" id="KW-0808">Transferase</keyword>
<feature type="region of interest" description="Disordered" evidence="7">
    <location>
        <begin position="177"/>
        <end position="240"/>
    </location>
</feature>
<keyword evidence="8" id="KW-1133">Transmembrane helix</keyword>
<evidence type="ECO:0000256" key="3">
    <source>
        <dbReference type="ARBA" id="ARBA00022553"/>
    </source>
</evidence>
<name>A0A8F9XJ55_9BACT</name>
<keyword evidence="8" id="KW-0812">Transmembrane</keyword>
<organism evidence="10 11">
    <name type="scientific">Horticoccus luteus</name>
    <dbReference type="NCBI Taxonomy" id="2862869"/>
    <lineage>
        <taxon>Bacteria</taxon>
        <taxon>Pseudomonadati</taxon>
        <taxon>Verrucomicrobiota</taxon>
        <taxon>Opitutia</taxon>
        <taxon>Opitutales</taxon>
        <taxon>Opitutaceae</taxon>
        <taxon>Horticoccus</taxon>
    </lineage>
</organism>
<keyword evidence="6" id="KW-0902">Two-component regulatory system</keyword>
<feature type="compositionally biased region" description="Basic and acidic residues" evidence="7">
    <location>
        <begin position="201"/>
        <end position="218"/>
    </location>
</feature>
<dbReference type="FunFam" id="1.10.287.130:FF:000001">
    <property type="entry name" value="Two-component sensor histidine kinase"/>
    <property type="match status" value="1"/>
</dbReference>
<feature type="domain" description="Histidine kinase" evidence="9">
    <location>
        <begin position="395"/>
        <end position="613"/>
    </location>
</feature>
<dbReference type="CDD" id="cd00082">
    <property type="entry name" value="HisKA"/>
    <property type="match status" value="1"/>
</dbReference>
<dbReference type="PROSITE" id="PS50109">
    <property type="entry name" value="HIS_KIN"/>
    <property type="match status" value="1"/>
</dbReference>
<dbReference type="Gene3D" id="1.10.287.130">
    <property type="match status" value="1"/>
</dbReference>
<dbReference type="InterPro" id="IPR050736">
    <property type="entry name" value="Sensor_HK_Regulatory"/>
</dbReference>
<evidence type="ECO:0000313" key="10">
    <source>
        <dbReference type="EMBL" id="QYM78308.1"/>
    </source>
</evidence>
<dbReference type="Proteomes" id="UP000825051">
    <property type="component" value="Chromosome"/>
</dbReference>
<dbReference type="RefSeq" id="WP_220161412.1">
    <property type="nucleotide sequence ID" value="NZ_CP080507.1"/>
</dbReference>